<sequence length="398" mass="41216">MTTTITPDASVVGDGTSARSRSAHRWRRARWPLGLLALVVLAGLLTALPAPQTSTVTLAPDNPADLGGRAAAQILGQQGVDVRYVRRLAQVESLAGPGSTVLVVGDYLLEAEQVEALGATGADLVLVDAGWALSLLTDAITAGGSASGEAEVRTAQCDDPDAVAAGRITARGELLATGAGAVVCFPGPESQRGGAYAVVESDGRRIAALADVSPLTNQYLADEGNAALVLRALGRHERLVWYIPSLDDAMAGGEEAGTDTSAVLPPVVPILGLQLLLVVAVAALWRGRRLGRLVTEPMPVVVRAGETTRGRGRLYRRARSYGHAAAALRAGTAARSAARLGLPRSAPAPLVVDAVARATGRRSADVEALLYGPPPTDDRGLAQLARDLDHLESEVHRP</sequence>
<dbReference type="Pfam" id="PF14258">
    <property type="entry name" value="DUF4350"/>
    <property type="match status" value="1"/>
</dbReference>
<feature type="transmembrane region" description="Helical" evidence="1">
    <location>
        <begin position="29"/>
        <end position="48"/>
    </location>
</feature>
<dbReference type="EMBL" id="JAGFBM010000001">
    <property type="protein sequence ID" value="MBO3083881.1"/>
    <property type="molecule type" value="Genomic_DNA"/>
</dbReference>
<keyword evidence="4" id="KW-1185">Reference proteome</keyword>
<reference evidence="3 4" key="1">
    <citation type="submission" date="2021-03" db="EMBL/GenBank/DDBJ databases">
        <title>novel species in genus Cellulomonas.</title>
        <authorList>
            <person name="Zhang G."/>
        </authorList>
    </citation>
    <scope>NUCLEOTIDE SEQUENCE [LARGE SCALE GENOMIC DNA]</scope>
    <source>
        <strain evidence="4">zg-ZUI188</strain>
    </source>
</reference>
<evidence type="ECO:0000313" key="3">
    <source>
        <dbReference type="EMBL" id="MBO3083881.1"/>
    </source>
</evidence>
<keyword evidence="1" id="KW-0472">Membrane</keyword>
<keyword evidence="1" id="KW-0812">Transmembrane</keyword>
<gene>
    <name evidence="3" type="ORF">J4035_04440</name>
</gene>
<proteinExistence type="predicted"/>
<organism evidence="3 4">
    <name type="scientific">Cellulomonas fengjieae</name>
    <dbReference type="NCBI Taxonomy" id="2819978"/>
    <lineage>
        <taxon>Bacteria</taxon>
        <taxon>Bacillati</taxon>
        <taxon>Actinomycetota</taxon>
        <taxon>Actinomycetes</taxon>
        <taxon>Micrococcales</taxon>
        <taxon>Cellulomonadaceae</taxon>
        <taxon>Cellulomonas</taxon>
    </lineage>
</organism>
<evidence type="ECO:0000256" key="1">
    <source>
        <dbReference type="SAM" id="Phobius"/>
    </source>
</evidence>
<dbReference type="Proteomes" id="UP000678317">
    <property type="component" value="Unassembled WGS sequence"/>
</dbReference>
<protein>
    <submittedName>
        <fullName evidence="3">DUF4350 domain-containing protein</fullName>
    </submittedName>
</protein>
<accession>A0ABS3SDP4</accession>
<dbReference type="InterPro" id="IPR025646">
    <property type="entry name" value="DUF4350"/>
</dbReference>
<name>A0ABS3SDP4_9CELL</name>
<keyword evidence="1" id="KW-1133">Transmembrane helix</keyword>
<evidence type="ECO:0000313" key="4">
    <source>
        <dbReference type="Proteomes" id="UP000678317"/>
    </source>
</evidence>
<feature type="domain" description="DUF4350" evidence="2">
    <location>
        <begin position="60"/>
        <end position="231"/>
    </location>
</feature>
<dbReference type="RefSeq" id="WP_208288706.1">
    <property type="nucleotide sequence ID" value="NZ_CP074404.1"/>
</dbReference>
<evidence type="ECO:0000259" key="2">
    <source>
        <dbReference type="Pfam" id="PF14258"/>
    </source>
</evidence>
<comment type="caution">
    <text evidence="3">The sequence shown here is derived from an EMBL/GenBank/DDBJ whole genome shotgun (WGS) entry which is preliminary data.</text>
</comment>